<dbReference type="EMBL" id="CP017150">
    <property type="protein sequence ID" value="AOP54258.1"/>
    <property type="molecule type" value="Genomic_DNA"/>
</dbReference>
<name>A0A1D7W6I7_BREAU</name>
<sequence length="292" mass="31794">MLRVARLGHQHTGWLKSLLARNPCENVYLIALIEITGTAQMNSPAGTVLGVFDGDRPVAAYWVGGNIIPVAATPATNQALAEKLNADGRYSCSLIGSREIILDLHNRLNWGRPRGIRDRQPLLAISSDPLIEPDEAVRLVTVEQLPAVFSASVDMFTNEVGFSPIEGGQSSYLARVRNIIRGKNCFARISDTLPQGGPVRRWPATDQPEQVLFKADIGIRAPHIVQVQGVWVHPDVRQQGLGAAGMAAVVAQTRAAGHTTVSLYANDYNEVALRMYTRVGFEQVGTFATVMY</sequence>
<dbReference type="AlphaFoldDB" id="A0A1D7W6I7"/>
<dbReference type="Proteomes" id="UP000094793">
    <property type="component" value="Chromosome"/>
</dbReference>
<accession>A0A1D7W6I7</accession>
<keyword evidence="1 3" id="KW-0808">Transferase</keyword>
<dbReference type="GO" id="GO:0016747">
    <property type="term" value="F:acyltransferase activity, transferring groups other than amino-acyl groups"/>
    <property type="evidence" value="ECO:0007669"/>
    <property type="project" value="InterPro"/>
</dbReference>
<dbReference type="InterPro" id="IPR016181">
    <property type="entry name" value="Acyl_CoA_acyltransferase"/>
</dbReference>
<dbReference type="KEGG" id="blin:BLSMQ_2552"/>
<dbReference type="Pfam" id="PF00583">
    <property type="entry name" value="Acetyltransf_1"/>
    <property type="match status" value="1"/>
</dbReference>
<evidence type="ECO:0000313" key="4">
    <source>
        <dbReference type="Proteomes" id="UP000094793"/>
    </source>
</evidence>
<protein>
    <submittedName>
        <fullName evidence="3">GCN5-related N-acetyltransferase</fullName>
    </submittedName>
</protein>
<dbReference type="PANTHER" id="PTHR43877">
    <property type="entry name" value="AMINOALKYLPHOSPHONATE N-ACETYLTRANSFERASE-RELATED-RELATED"/>
    <property type="match status" value="1"/>
</dbReference>
<dbReference type="InterPro" id="IPR025289">
    <property type="entry name" value="DUF4081"/>
</dbReference>
<dbReference type="Gene3D" id="3.40.630.30">
    <property type="match status" value="1"/>
</dbReference>
<evidence type="ECO:0000313" key="3">
    <source>
        <dbReference type="EMBL" id="AOP54258.1"/>
    </source>
</evidence>
<organism evidence="3 4">
    <name type="scientific">Brevibacterium aurantiacum</name>
    <dbReference type="NCBI Taxonomy" id="273384"/>
    <lineage>
        <taxon>Bacteria</taxon>
        <taxon>Bacillati</taxon>
        <taxon>Actinomycetota</taxon>
        <taxon>Actinomycetes</taxon>
        <taxon>Micrococcales</taxon>
        <taxon>Brevibacteriaceae</taxon>
        <taxon>Brevibacterium</taxon>
    </lineage>
</organism>
<dbReference type="Pfam" id="PF13312">
    <property type="entry name" value="DUF4081"/>
    <property type="match status" value="1"/>
</dbReference>
<evidence type="ECO:0000256" key="1">
    <source>
        <dbReference type="ARBA" id="ARBA00022679"/>
    </source>
</evidence>
<dbReference type="OrthoDB" id="5241264at2"/>
<keyword evidence="2" id="KW-0012">Acyltransferase</keyword>
<proteinExistence type="predicted"/>
<dbReference type="GeneID" id="60906881"/>
<dbReference type="PATRIC" id="fig|1703.10.peg.2636"/>
<evidence type="ECO:0000256" key="2">
    <source>
        <dbReference type="ARBA" id="ARBA00023315"/>
    </source>
</evidence>
<dbReference type="InterPro" id="IPR000182">
    <property type="entry name" value="GNAT_dom"/>
</dbReference>
<dbReference type="SUPFAM" id="SSF55729">
    <property type="entry name" value="Acyl-CoA N-acyltransferases (Nat)"/>
    <property type="match status" value="1"/>
</dbReference>
<reference evidence="4" key="1">
    <citation type="submission" date="2016-09" db="EMBL/GenBank/DDBJ databases">
        <title>Complete Genome Sequence of Brevibacterium linens SMQ-1335.</title>
        <authorList>
            <person name="de Melo A.G."/>
            <person name="Labrie S.J."/>
            <person name="Dumaresq J."/>
            <person name="Roberts R.J."/>
            <person name="Tremblay D.M."/>
            <person name="Moineau S."/>
        </authorList>
    </citation>
    <scope>NUCLEOTIDE SEQUENCE [LARGE SCALE GENOMIC DNA]</scope>
    <source>
        <strain evidence="4">SMQ-1335</strain>
    </source>
</reference>
<dbReference type="eggNOG" id="COG3393">
    <property type="taxonomic scope" value="Bacteria"/>
</dbReference>
<dbReference type="InterPro" id="IPR050832">
    <property type="entry name" value="Bact_Acetyltransf"/>
</dbReference>
<gene>
    <name evidence="3" type="ORF">BLSMQ_2552</name>
</gene>
<dbReference type="PROSITE" id="PS51186">
    <property type="entry name" value="GNAT"/>
    <property type="match status" value="1"/>
</dbReference>
<dbReference type="RefSeq" id="WP_069600449.1">
    <property type="nucleotide sequence ID" value="NZ_CP017150.1"/>
</dbReference>